<dbReference type="GO" id="GO:0007029">
    <property type="term" value="P:endoplasmic reticulum organization"/>
    <property type="evidence" value="ECO:0007669"/>
    <property type="project" value="TreeGrafter"/>
</dbReference>
<feature type="transmembrane region" description="Helical" evidence="1">
    <location>
        <begin position="425"/>
        <end position="444"/>
    </location>
</feature>
<feature type="region of interest" description="Disordered" evidence="2">
    <location>
        <begin position="51"/>
        <end position="74"/>
    </location>
</feature>
<evidence type="ECO:0000313" key="3">
    <source>
        <dbReference type="EMBL" id="VDM48898.1"/>
    </source>
</evidence>
<keyword evidence="1" id="KW-1133">Transmembrane helix</keyword>
<dbReference type="PANTHER" id="PTHR12372:SF7">
    <property type="entry name" value="PROTEIN PECANEX"/>
    <property type="match status" value="1"/>
</dbReference>
<dbReference type="InterPro" id="IPR039797">
    <property type="entry name" value="Pecanex"/>
</dbReference>
<dbReference type="EMBL" id="UYWY01024576">
    <property type="protein sequence ID" value="VDM48898.1"/>
    <property type="molecule type" value="Genomic_DNA"/>
</dbReference>
<evidence type="ECO:0000313" key="4">
    <source>
        <dbReference type="Proteomes" id="UP000050794"/>
    </source>
</evidence>
<keyword evidence="1" id="KW-0812">Transmembrane</keyword>
<organism evidence="4 5">
    <name type="scientific">Toxocara canis</name>
    <name type="common">Canine roundworm</name>
    <dbReference type="NCBI Taxonomy" id="6265"/>
    <lineage>
        <taxon>Eukaryota</taxon>
        <taxon>Metazoa</taxon>
        <taxon>Ecdysozoa</taxon>
        <taxon>Nematoda</taxon>
        <taxon>Chromadorea</taxon>
        <taxon>Rhabditida</taxon>
        <taxon>Spirurina</taxon>
        <taxon>Ascaridomorpha</taxon>
        <taxon>Ascaridoidea</taxon>
        <taxon>Toxocaridae</taxon>
        <taxon>Toxocara</taxon>
    </lineage>
</organism>
<protein>
    <recommendedName>
        <fullName evidence="1">Pecanex-like protein</fullName>
    </recommendedName>
</protein>
<dbReference type="WBParaSite" id="TCNE_0001757801-mRNA-1">
    <property type="protein sequence ID" value="TCNE_0001757801-mRNA-1"/>
    <property type="gene ID" value="TCNE_0001757801"/>
</dbReference>
<dbReference type="GO" id="GO:0016020">
    <property type="term" value="C:membrane"/>
    <property type="evidence" value="ECO:0007669"/>
    <property type="project" value="UniProtKB-SubCell"/>
</dbReference>
<reference evidence="3 4" key="2">
    <citation type="submission" date="2018-11" db="EMBL/GenBank/DDBJ databases">
        <authorList>
            <consortium name="Pathogen Informatics"/>
        </authorList>
    </citation>
    <scope>NUCLEOTIDE SEQUENCE [LARGE SCALE GENOMIC DNA]</scope>
</reference>
<feature type="transmembrane region" description="Helical" evidence="1">
    <location>
        <begin position="559"/>
        <end position="581"/>
    </location>
</feature>
<dbReference type="Proteomes" id="UP000050794">
    <property type="component" value="Unassembled WGS sequence"/>
</dbReference>
<accession>A0A183VA07</accession>
<dbReference type="GO" id="GO:0005783">
    <property type="term" value="C:endoplasmic reticulum"/>
    <property type="evidence" value="ECO:0007669"/>
    <property type="project" value="TreeGrafter"/>
</dbReference>
<dbReference type="PANTHER" id="PTHR12372">
    <property type="entry name" value="PECANEX"/>
    <property type="match status" value="1"/>
</dbReference>
<feature type="transmembrane region" description="Helical" evidence="1">
    <location>
        <begin position="260"/>
        <end position="288"/>
    </location>
</feature>
<keyword evidence="1" id="KW-0472">Membrane</keyword>
<name>A0A183VA07_TOXCA</name>
<sequence length="887" mass="98321">MVSFVNVAARLRGAARRRSRGSTMRAEQFLEEQSAEGLGGFEPMRMLRNDRQQRGSTVSRSARVTGRGDSSSSSLHRIPFFSDITSMEVGSTSEPRRSSVIHKSYYYRLKVFPSKKGGKGIHLQMDRLSVAALFDRDNSLFSSLFDIFLAVGIACLAGVLLSRSLFSGVSLVLFSIVIAGTHFSLLKSVQPDAASPIHGFNWLVAYSRPAFFCLLGLTSLAIDGDWWDHRAAETTIGWEWNPYRIGSVSNASIIAAVRDLIVALVLLLPVAFTLGLLPQVNTLLLHVAEQVEMHVFGGTACFSLLSAVLQLSKSMLALAVLCALAHVAHREDSNSVQNTFFSAFAAISVALSYLLSRSSSNPAMMALGLKSFGLCSGCSCHEEVIASSVSEVGDEGKGEESVSPMKDTMADDLTRVVSNRLRHDILVSMLIALIFFALHCTSMFTAAQPYLQVGLCGTCVLFGVINHYFYMELRTATPWRLLARPVLRAHEFAQFETVVAAKLMYFETVHFYMLTFEKNILYPLLIISTISQNDWVLHPYFTALFSLRLLRSAFSQPQLLYIPLVFSFLLVRADLSAFAHVDDYFPLILYLSVLVWPKAMEVALKLNFIVAYVAPWQISWGSAFHAFAQPFSVPHTALVCAQTFISSIVSAPLNPFLGSSFFLTSYVRPVKFWEKDYNTRRVDHSNIRLISQIDRGPMMDDSNLNAVFYEHLTRSLQSSLAGDLLLGRWCTSVQTGDCFILASFYLNSLVHIIEVGNGFITFQLRGLEFRGTYCHQREVEAISEDVAEGAGCCCCSPGSLPGMQSLNTAWVLRWLAAWEVVTAKYIVDGYSITDNSAVNLLQVAALRPIESSSRYVDLDPMFGAANDEDFDINLMVILPLNFSFLEV</sequence>
<feature type="transmembrane region" description="Helical" evidence="1">
    <location>
        <begin position="339"/>
        <end position="356"/>
    </location>
</feature>
<proteinExistence type="inferred from homology"/>
<feature type="transmembrane region" description="Helical" evidence="1">
    <location>
        <begin position="300"/>
        <end position="327"/>
    </location>
</feature>
<keyword evidence="4" id="KW-1185">Reference proteome</keyword>
<evidence type="ECO:0000256" key="1">
    <source>
        <dbReference type="RuleBase" id="RU367089"/>
    </source>
</evidence>
<gene>
    <name evidence="3" type="ORF">TCNE_LOCUS17577</name>
</gene>
<feature type="compositionally biased region" description="Polar residues" evidence="2">
    <location>
        <begin position="54"/>
        <end position="74"/>
    </location>
</feature>
<reference evidence="5" key="1">
    <citation type="submission" date="2016-06" db="UniProtKB">
        <authorList>
            <consortium name="WormBaseParasite"/>
        </authorList>
    </citation>
    <scope>IDENTIFICATION</scope>
</reference>
<feature type="transmembrane region" description="Helical" evidence="1">
    <location>
        <begin position="198"/>
        <end position="222"/>
    </location>
</feature>
<evidence type="ECO:0000256" key="2">
    <source>
        <dbReference type="SAM" id="MobiDB-lite"/>
    </source>
</evidence>
<comment type="similarity">
    <text evidence="1">Belongs to the pecanex family.</text>
</comment>
<dbReference type="AlphaFoldDB" id="A0A183VA07"/>
<comment type="subcellular location">
    <subcellularLocation>
        <location evidence="1">Membrane</location>
        <topology evidence="1">Multi-pass membrane protein</topology>
    </subcellularLocation>
</comment>
<evidence type="ECO:0000313" key="5">
    <source>
        <dbReference type="WBParaSite" id="TCNE_0001757801-mRNA-1"/>
    </source>
</evidence>
<feature type="transmembrane region" description="Helical" evidence="1">
    <location>
        <begin position="450"/>
        <end position="471"/>
    </location>
</feature>
<feature type="transmembrane region" description="Helical" evidence="1">
    <location>
        <begin position="165"/>
        <end position="186"/>
    </location>
</feature>
<feature type="transmembrane region" description="Helical" evidence="1">
    <location>
        <begin position="140"/>
        <end position="159"/>
    </location>
</feature>